<proteinExistence type="predicted"/>
<reference evidence="4" key="2">
    <citation type="submission" date="2020-09" db="EMBL/GenBank/DDBJ databases">
        <authorList>
            <person name="Sun Q."/>
            <person name="Zhou Y."/>
        </authorList>
    </citation>
    <scope>NUCLEOTIDE SEQUENCE</scope>
    <source>
        <strain evidence="4">CGMCC 1.16134</strain>
    </source>
</reference>
<evidence type="ECO:0000256" key="1">
    <source>
        <dbReference type="ARBA" id="ARBA00023125"/>
    </source>
</evidence>
<evidence type="ECO:0000259" key="3">
    <source>
        <dbReference type="PROSITE" id="PS50977"/>
    </source>
</evidence>
<feature type="DNA-binding region" description="H-T-H motif" evidence="2">
    <location>
        <begin position="33"/>
        <end position="52"/>
    </location>
</feature>
<keyword evidence="1 2" id="KW-0238">DNA-binding</keyword>
<organism evidence="4 5">
    <name type="scientific">Paenibacillus albidus</name>
    <dbReference type="NCBI Taxonomy" id="2041023"/>
    <lineage>
        <taxon>Bacteria</taxon>
        <taxon>Bacillati</taxon>
        <taxon>Bacillota</taxon>
        <taxon>Bacilli</taxon>
        <taxon>Bacillales</taxon>
        <taxon>Paenibacillaceae</taxon>
        <taxon>Paenibacillus</taxon>
    </lineage>
</organism>
<dbReference type="Gene3D" id="1.10.10.60">
    <property type="entry name" value="Homeodomain-like"/>
    <property type="match status" value="1"/>
</dbReference>
<reference evidence="4" key="1">
    <citation type="journal article" date="2014" name="Int. J. Syst. Evol. Microbiol.">
        <title>Complete genome sequence of Corynebacterium casei LMG S-19264T (=DSM 44701T), isolated from a smear-ripened cheese.</title>
        <authorList>
            <consortium name="US DOE Joint Genome Institute (JGI-PGF)"/>
            <person name="Walter F."/>
            <person name="Albersmeier A."/>
            <person name="Kalinowski J."/>
            <person name="Ruckert C."/>
        </authorList>
    </citation>
    <scope>NUCLEOTIDE SEQUENCE</scope>
    <source>
        <strain evidence="4">CGMCC 1.16134</strain>
    </source>
</reference>
<feature type="domain" description="HTH tetR-type" evidence="3">
    <location>
        <begin position="10"/>
        <end position="70"/>
    </location>
</feature>
<dbReference type="EMBL" id="BMKR01000067">
    <property type="protein sequence ID" value="GGG14036.1"/>
    <property type="molecule type" value="Genomic_DNA"/>
</dbReference>
<protein>
    <submittedName>
        <fullName evidence="4">HTH-type transcriptional regulator YdgC</fullName>
    </submittedName>
</protein>
<dbReference type="InterPro" id="IPR009057">
    <property type="entry name" value="Homeodomain-like_sf"/>
</dbReference>
<evidence type="ECO:0000256" key="2">
    <source>
        <dbReference type="PROSITE-ProRule" id="PRU00335"/>
    </source>
</evidence>
<name>A0A917FYC4_9BACL</name>
<dbReference type="GO" id="GO:0003700">
    <property type="term" value="F:DNA-binding transcription factor activity"/>
    <property type="evidence" value="ECO:0007669"/>
    <property type="project" value="TreeGrafter"/>
</dbReference>
<gene>
    <name evidence="4" type="primary">ydgC</name>
    <name evidence="4" type="ORF">GCM10010912_68070</name>
</gene>
<evidence type="ECO:0000313" key="4">
    <source>
        <dbReference type="EMBL" id="GGG14036.1"/>
    </source>
</evidence>
<dbReference type="InterPro" id="IPR050109">
    <property type="entry name" value="HTH-type_TetR-like_transc_reg"/>
</dbReference>
<dbReference type="PRINTS" id="PR00455">
    <property type="entry name" value="HTHTETR"/>
</dbReference>
<keyword evidence="5" id="KW-1185">Reference proteome</keyword>
<dbReference type="AlphaFoldDB" id="A0A917FYC4"/>
<dbReference type="SUPFAM" id="SSF46689">
    <property type="entry name" value="Homeodomain-like"/>
    <property type="match status" value="1"/>
</dbReference>
<dbReference type="Gene3D" id="1.10.357.10">
    <property type="entry name" value="Tetracycline Repressor, domain 2"/>
    <property type="match status" value="1"/>
</dbReference>
<evidence type="ECO:0000313" key="5">
    <source>
        <dbReference type="Proteomes" id="UP000637643"/>
    </source>
</evidence>
<accession>A0A917FYC4</accession>
<sequence length="205" mass="23072">MAREKGLKGMESRRRLLESAACEFANWGFHETKVSTIVKRAGLTQPSFYLYFPSKEAIFEELVTDFHSSLRKLSESFRLEAGIKPTDVSKRVLVAVETVFRFLVTNPYLTRIGFFLAPDAKQIKGDLTLILKDNLLAEQQKGYFRPELEMETVAECLIGVIEHLTASHLLPGTKDPSSLATVVVDLFIHGMLTNDSSSIQDIEME</sequence>
<dbReference type="PANTHER" id="PTHR30055:SF226">
    <property type="entry name" value="HTH-TYPE TRANSCRIPTIONAL REGULATOR PKSA"/>
    <property type="match status" value="1"/>
</dbReference>
<dbReference type="GO" id="GO:0000976">
    <property type="term" value="F:transcription cis-regulatory region binding"/>
    <property type="evidence" value="ECO:0007669"/>
    <property type="project" value="TreeGrafter"/>
</dbReference>
<dbReference type="Pfam" id="PF00440">
    <property type="entry name" value="TetR_N"/>
    <property type="match status" value="1"/>
</dbReference>
<dbReference type="PROSITE" id="PS50977">
    <property type="entry name" value="HTH_TETR_2"/>
    <property type="match status" value="1"/>
</dbReference>
<dbReference type="InterPro" id="IPR036271">
    <property type="entry name" value="Tet_transcr_reg_TetR-rel_C_sf"/>
</dbReference>
<dbReference type="PANTHER" id="PTHR30055">
    <property type="entry name" value="HTH-TYPE TRANSCRIPTIONAL REGULATOR RUTR"/>
    <property type="match status" value="1"/>
</dbReference>
<dbReference type="InterPro" id="IPR001647">
    <property type="entry name" value="HTH_TetR"/>
</dbReference>
<dbReference type="SUPFAM" id="SSF48498">
    <property type="entry name" value="Tetracyclin repressor-like, C-terminal domain"/>
    <property type="match status" value="1"/>
</dbReference>
<comment type="caution">
    <text evidence="4">The sequence shown here is derived from an EMBL/GenBank/DDBJ whole genome shotgun (WGS) entry which is preliminary data.</text>
</comment>
<dbReference type="Proteomes" id="UP000637643">
    <property type="component" value="Unassembled WGS sequence"/>
</dbReference>